<protein>
    <submittedName>
        <fullName evidence="2">11254_t:CDS:1</fullName>
    </submittedName>
</protein>
<dbReference type="Proteomes" id="UP000789405">
    <property type="component" value="Unassembled WGS sequence"/>
</dbReference>
<feature type="domain" description="MULE transposase" evidence="1">
    <location>
        <begin position="3"/>
        <end position="81"/>
    </location>
</feature>
<organism evidence="2 3">
    <name type="scientific">Dentiscutata erythropus</name>
    <dbReference type="NCBI Taxonomy" id="1348616"/>
    <lineage>
        <taxon>Eukaryota</taxon>
        <taxon>Fungi</taxon>
        <taxon>Fungi incertae sedis</taxon>
        <taxon>Mucoromycota</taxon>
        <taxon>Glomeromycotina</taxon>
        <taxon>Glomeromycetes</taxon>
        <taxon>Diversisporales</taxon>
        <taxon>Gigasporaceae</taxon>
        <taxon>Dentiscutata</taxon>
    </lineage>
</organism>
<dbReference type="InterPro" id="IPR018289">
    <property type="entry name" value="MULE_transposase_dom"/>
</dbReference>
<proteinExistence type="predicted"/>
<dbReference type="PANTHER" id="PTHR47718:SF7">
    <property type="entry name" value="PROTEIN FAR1-RELATED SEQUENCE"/>
    <property type="match status" value="1"/>
</dbReference>
<keyword evidence="3" id="KW-1185">Reference proteome</keyword>
<dbReference type="EMBL" id="CAJVPY010021554">
    <property type="protein sequence ID" value="CAG8779965.1"/>
    <property type="molecule type" value="Genomic_DNA"/>
</dbReference>
<evidence type="ECO:0000259" key="1">
    <source>
        <dbReference type="Pfam" id="PF10551"/>
    </source>
</evidence>
<evidence type="ECO:0000313" key="3">
    <source>
        <dbReference type="Proteomes" id="UP000789405"/>
    </source>
</evidence>
<accession>A0A9N9JJV9</accession>
<reference evidence="2" key="1">
    <citation type="submission" date="2021-06" db="EMBL/GenBank/DDBJ databases">
        <authorList>
            <person name="Kallberg Y."/>
            <person name="Tangrot J."/>
            <person name="Rosling A."/>
        </authorList>
    </citation>
    <scope>NUCLEOTIDE SEQUENCE</scope>
    <source>
        <strain evidence="2">MA453B</strain>
    </source>
</reference>
<dbReference type="Pfam" id="PF10551">
    <property type="entry name" value="MULE"/>
    <property type="match status" value="1"/>
</dbReference>
<gene>
    <name evidence="2" type="ORF">DERYTH_LOCUS19528</name>
</gene>
<name>A0A9N9JJV9_9GLOM</name>
<dbReference type="AlphaFoldDB" id="A0A9N9JJV9"/>
<sequence length="427" mass="49563">MLLSIFIVIDSNHRSRIAATAIVCDETVSTYEWILEQTKLATNSFQPKMIFTDADPAMQVAIATKYSKTIVRHCAFHIQQNLVKNLKKKLYNKWDNFMADFYALRNSLVVSDFEHCWMELMNNYSEVQKYCDRVLYPTKECWAYAFTKQKFSANTHLTQHVESINRVMKLEVNSKNSLCQLQTGIKFWLKDEIKYTKFQEFRNMNPMAGIPHISNTIFKEIDIIYQKYLTPNSLALQRKQIFESLLYRSLLYNTPHINTSQQLDHRVGFIEDDYEEPQILLNMIKSLSTETFEVLERIRKQEVNSRIAIESDSKRVFYSCGLGFCKKALNIAIANSSNKVLEDILHQFINEQTSKQSNNNAASELSEQGTSQEVDNFKISNPSQHKGRGHPANKRYLSAVENYDNKHVHSNNDINILESGAKKKNKC</sequence>
<dbReference type="PANTHER" id="PTHR47718">
    <property type="entry name" value="OS01G0519700 PROTEIN"/>
    <property type="match status" value="1"/>
</dbReference>
<evidence type="ECO:0000313" key="2">
    <source>
        <dbReference type="EMBL" id="CAG8779965.1"/>
    </source>
</evidence>
<comment type="caution">
    <text evidence="2">The sequence shown here is derived from an EMBL/GenBank/DDBJ whole genome shotgun (WGS) entry which is preliminary data.</text>
</comment>
<dbReference type="OrthoDB" id="2427326at2759"/>